<feature type="coiled-coil region" evidence="3">
    <location>
        <begin position="814"/>
        <end position="841"/>
    </location>
</feature>
<comment type="caution">
    <text evidence="5">The sequence shown here is derived from an EMBL/GenBank/DDBJ whole genome shotgun (WGS) entry which is preliminary data.</text>
</comment>
<dbReference type="InterPro" id="IPR036388">
    <property type="entry name" value="WH-like_DNA-bd_sf"/>
</dbReference>
<dbReference type="SMART" id="SM00421">
    <property type="entry name" value="HTH_LUXR"/>
    <property type="match status" value="1"/>
</dbReference>
<evidence type="ECO:0000313" key="5">
    <source>
        <dbReference type="EMBL" id="NYD44795.1"/>
    </source>
</evidence>
<dbReference type="GO" id="GO:0005737">
    <property type="term" value="C:cytoplasm"/>
    <property type="evidence" value="ECO:0007669"/>
    <property type="project" value="TreeGrafter"/>
</dbReference>
<reference evidence="5 6" key="1">
    <citation type="submission" date="2020-07" db="EMBL/GenBank/DDBJ databases">
        <title>Sequencing the genomes of 1000 actinobacteria strains.</title>
        <authorList>
            <person name="Klenk H.-P."/>
        </authorList>
    </citation>
    <scope>NUCLEOTIDE SEQUENCE [LARGE SCALE GENOMIC DNA]</scope>
    <source>
        <strain evidence="5 6">DSM 40398</strain>
    </source>
</reference>
<dbReference type="SMART" id="SM00382">
    <property type="entry name" value="AAA"/>
    <property type="match status" value="1"/>
</dbReference>
<dbReference type="EMBL" id="JACCBA010000001">
    <property type="protein sequence ID" value="NYD44795.1"/>
    <property type="molecule type" value="Genomic_DNA"/>
</dbReference>
<keyword evidence="2" id="KW-0067">ATP-binding</keyword>
<dbReference type="InterPro" id="IPR027417">
    <property type="entry name" value="P-loop_NTPase"/>
</dbReference>
<evidence type="ECO:0000313" key="6">
    <source>
        <dbReference type="Proteomes" id="UP000529783"/>
    </source>
</evidence>
<dbReference type="SUPFAM" id="SSF52540">
    <property type="entry name" value="P-loop containing nucleoside triphosphate hydrolases"/>
    <property type="match status" value="1"/>
</dbReference>
<name>A0A7Y9ECC7_9ACTN</name>
<evidence type="ECO:0000256" key="3">
    <source>
        <dbReference type="SAM" id="Coils"/>
    </source>
</evidence>
<gene>
    <name evidence="5" type="ORF">BJY14_000778</name>
</gene>
<dbReference type="GO" id="GO:0006355">
    <property type="term" value="P:regulation of DNA-templated transcription"/>
    <property type="evidence" value="ECO:0007669"/>
    <property type="project" value="InterPro"/>
</dbReference>
<evidence type="ECO:0000256" key="1">
    <source>
        <dbReference type="ARBA" id="ARBA00022741"/>
    </source>
</evidence>
<dbReference type="InterPro" id="IPR016032">
    <property type="entry name" value="Sig_transdc_resp-reg_C-effctor"/>
</dbReference>
<dbReference type="PRINTS" id="PR00038">
    <property type="entry name" value="HTHLUXR"/>
</dbReference>
<dbReference type="GO" id="GO:0004016">
    <property type="term" value="F:adenylate cyclase activity"/>
    <property type="evidence" value="ECO:0007669"/>
    <property type="project" value="TreeGrafter"/>
</dbReference>
<organism evidence="5 6">
    <name type="scientific">Actinomadura luteofluorescens</name>
    <dbReference type="NCBI Taxonomy" id="46163"/>
    <lineage>
        <taxon>Bacteria</taxon>
        <taxon>Bacillati</taxon>
        <taxon>Actinomycetota</taxon>
        <taxon>Actinomycetes</taxon>
        <taxon>Streptosporangiales</taxon>
        <taxon>Thermomonosporaceae</taxon>
        <taxon>Actinomadura</taxon>
    </lineage>
</organism>
<keyword evidence="6" id="KW-1185">Reference proteome</keyword>
<dbReference type="SUPFAM" id="SSF46894">
    <property type="entry name" value="C-terminal effector domain of the bipartite response regulators"/>
    <property type="match status" value="1"/>
</dbReference>
<dbReference type="GO" id="GO:0005524">
    <property type="term" value="F:ATP binding"/>
    <property type="evidence" value="ECO:0007669"/>
    <property type="project" value="UniProtKB-KW"/>
</dbReference>
<dbReference type="PROSITE" id="PS50043">
    <property type="entry name" value="HTH_LUXR_2"/>
    <property type="match status" value="1"/>
</dbReference>
<dbReference type="Pfam" id="PF13191">
    <property type="entry name" value="AAA_16"/>
    <property type="match status" value="1"/>
</dbReference>
<dbReference type="AlphaFoldDB" id="A0A7Y9ECC7"/>
<dbReference type="InterPro" id="IPR041664">
    <property type="entry name" value="AAA_16"/>
</dbReference>
<sequence length="930" mass="97378">MTEVLERGVGGSREIVFLEGEPGIGKTFLLEALLARARGRGARTLSGTADAMGGSRPFGALAEALAAPAGDGLLAPDAGGAEDGVPVPAGSPAEKGLRGLQVIEGLLAGLERLAAEGPVVLALEDLHWADQETLRAFDAVVRHLGSSPLLLVGTFRARPRSAELAALLDRVTSRGAEVLRVERLGEEAIGALCERVLGAPPSRALRRRLAAAGGNPLFAVQLLRALQEQGAVVVGDGVADGGDGPLPPSLRQVIVRRFGQLPAATVELLQIASVLGTSFAPGDLATVLDRPLAGLLPQLNDAVSHGLVGDRGDVLAFRHPMMRDALYESLPSAIRRRLHHEAGEALAAAGAPAAQVAVQLAEGAQPGDPEAIAWLRKAAEEVSAYSVGTAVRLLERGLELASGDGARGAAVRADLVPLLGLEGRFAEARELAAAIPAGCLSVEDEIRLRSGQARALSRQGRWAEAARALGAIAELVPGGAVRALFEARTAYALIFAGDVAGGRARAERIRDAALGPEYEQALGAAVTTLALALAAEGKLKEALDLGERGLVAVGDSRPAPGAFLFPHIPVGFVLLDADRPDDAERVLNEGHALMEEVGALSFRPYVPGVKALRGFHFGDWETALAEAESGLVMDEEIGTRWLFFAETVIGRIALARDDLRTAGRMAAKTEAALAAADAPEFATGRGWSLWIGALLLEARGEADAAARAAARAWRALNGCRMLGNRLPALDAVRLAAAVGDGRVADTVTDEVAEYAEHAGTSTAEGLRLHCEGLARGDTDALVSSVEAYREGARGFEHGLAAESAAVALARDGRAADARRMLAEALERYEALGARREAARATAALRALGVRPGARRRRVDRPAHGWQALTPTERNIAVLIAEGLTNPQIAERVFISRYTVETHLKRVFAKMRVRSRAELAALVVARAPRPD</sequence>
<dbReference type="InterPro" id="IPR003593">
    <property type="entry name" value="AAA+_ATPase"/>
</dbReference>
<dbReference type="GO" id="GO:0003677">
    <property type="term" value="F:DNA binding"/>
    <property type="evidence" value="ECO:0007669"/>
    <property type="project" value="UniProtKB-KW"/>
</dbReference>
<dbReference type="PANTHER" id="PTHR16305:SF35">
    <property type="entry name" value="TRANSCRIPTIONAL ACTIVATOR DOMAIN"/>
    <property type="match status" value="1"/>
</dbReference>
<proteinExistence type="predicted"/>
<feature type="domain" description="HTH luxR-type" evidence="4">
    <location>
        <begin position="861"/>
        <end position="926"/>
    </location>
</feature>
<dbReference type="PROSITE" id="PS00622">
    <property type="entry name" value="HTH_LUXR_1"/>
    <property type="match status" value="1"/>
</dbReference>
<keyword evidence="5" id="KW-0238">DNA-binding</keyword>
<dbReference type="PANTHER" id="PTHR16305">
    <property type="entry name" value="TESTICULAR SOLUBLE ADENYLYL CYCLASE"/>
    <property type="match status" value="1"/>
</dbReference>
<dbReference type="CDD" id="cd06170">
    <property type="entry name" value="LuxR_C_like"/>
    <property type="match status" value="1"/>
</dbReference>
<protein>
    <submittedName>
        <fullName evidence="5">DNA-binding CsgD family transcriptional regulator/tetratricopeptide (TPR) repeat protein</fullName>
    </submittedName>
</protein>
<keyword evidence="1" id="KW-0547">Nucleotide-binding</keyword>
<accession>A0A7Y9ECC7</accession>
<keyword evidence="3" id="KW-0175">Coiled coil</keyword>
<dbReference type="InterPro" id="IPR000792">
    <property type="entry name" value="Tscrpt_reg_LuxR_C"/>
</dbReference>
<dbReference type="Proteomes" id="UP000529783">
    <property type="component" value="Unassembled WGS sequence"/>
</dbReference>
<evidence type="ECO:0000256" key="2">
    <source>
        <dbReference type="ARBA" id="ARBA00022840"/>
    </source>
</evidence>
<dbReference type="Gene3D" id="1.10.10.10">
    <property type="entry name" value="Winged helix-like DNA-binding domain superfamily/Winged helix DNA-binding domain"/>
    <property type="match status" value="1"/>
</dbReference>
<dbReference type="Pfam" id="PF00196">
    <property type="entry name" value="GerE"/>
    <property type="match status" value="1"/>
</dbReference>
<evidence type="ECO:0000259" key="4">
    <source>
        <dbReference type="PROSITE" id="PS50043"/>
    </source>
</evidence>